<organism evidence="3 4">
    <name type="scientific">Cohnella fermenti</name>
    <dbReference type="NCBI Taxonomy" id="2565925"/>
    <lineage>
        <taxon>Bacteria</taxon>
        <taxon>Bacillati</taxon>
        <taxon>Bacillota</taxon>
        <taxon>Bacilli</taxon>
        <taxon>Bacillales</taxon>
        <taxon>Paenibacillaceae</taxon>
        <taxon>Cohnella</taxon>
    </lineage>
</organism>
<gene>
    <name evidence="3" type="ORF">E6C55_00640</name>
</gene>
<name>A0A4S4CAR3_9BACL</name>
<dbReference type="Proteomes" id="UP000310636">
    <property type="component" value="Unassembled WGS sequence"/>
</dbReference>
<feature type="transmembrane region" description="Helical" evidence="2">
    <location>
        <begin position="278"/>
        <end position="298"/>
    </location>
</feature>
<keyword evidence="2" id="KW-0812">Transmembrane</keyword>
<feature type="transmembrane region" description="Helical" evidence="2">
    <location>
        <begin position="525"/>
        <end position="546"/>
    </location>
</feature>
<evidence type="ECO:0000256" key="2">
    <source>
        <dbReference type="SAM" id="Phobius"/>
    </source>
</evidence>
<dbReference type="RefSeq" id="WP_136367838.1">
    <property type="nucleotide sequence ID" value="NZ_SSOB01000001.1"/>
</dbReference>
<evidence type="ECO:0000313" key="3">
    <source>
        <dbReference type="EMBL" id="THF84523.1"/>
    </source>
</evidence>
<feature type="transmembrane region" description="Helical" evidence="2">
    <location>
        <begin position="318"/>
        <end position="343"/>
    </location>
</feature>
<evidence type="ECO:0000313" key="4">
    <source>
        <dbReference type="Proteomes" id="UP000310636"/>
    </source>
</evidence>
<proteinExistence type="predicted"/>
<protein>
    <submittedName>
        <fullName evidence="3">Uncharacterized protein</fullName>
    </submittedName>
</protein>
<feature type="region of interest" description="Disordered" evidence="1">
    <location>
        <begin position="556"/>
        <end position="579"/>
    </location>
</feature>
<comment type="caution">
    <text evidence="3">The sequence shown here is derived from an EMBL/GenBank/DDBJ whole genome shotgun (WGS) entry which is preliminary data.</text>
</comment>
<feature type="transmembrane region" description="Helical" evidence="2">
    <location>
        <begin position="482"/>
        <end position="505"/>
    </location>
</feature>
<dbReference type="OrthoDB" id="9818867at2"/>
<keyword evidence="2" id="KW-0472">Membrane</keyword>
<feature type="transmembrane region" description="Helical" evidence="2">
    <location>
        <begin position="246"/>
        <end position="266"/>
    </location>
</feature>
<feature type="transmembrane region" description="Helical" evidence="2">
    <location>
        <begin position="368"/>
        <end position="389"/>
    </location>
</feature>
<accession>A0A4S4CAR3</accession>
<dbReference type="AlphaFoldDB" id="A0A4S4CAR3"/>
<keyword evidence="4" id="KW-1185">Reference proteome</keyword>
<evidence type="ECO:0000256" key="1">
    <source>
        <dbReference type="SAM" id="MobiDB-lite"/>
    </source>
</evidence>
<dbReference type="EMBL" id="SSOB01000001">
    <property type="protein sequence ID" value="THF84523.1"/>
    <property type="molecule type" value="Genomic_DNA"/>
</dbReference>
<feature type="region of interest" description="Disordered" evidence="1">
    <location>
        <begin position="75"/>
        <end position="98"/>
    </location>
</feature>
<reference evidence="3 4" key="1">
    <citation type="submission" date="2019-04" db="EMBL/GenBank/DDBJ databases">
        <title>Cohnella sp. nov. isolated from preserved vegetables.</title>
        <authorList>
            <person name="Lin S.-Y."/>
            <person name="Hung M.-H."/>
            <person name="Young C.-C."/>
        </authorList>
    </citation>
    <scope>NUCLEOTIDE SEQUENCE [LARGE SCALE GENOMIC DNA]</scope>
    <source>
        <strain evidence="3 4">CC-MHH1044</strain>
    </source>
</reference>
<feature type="transmembrane region" description="Helical" evidence="2">
    <location>
        <begin position="119"/>
        <end position="138"/>
    </location>
</feature>
<feature type="transmembrane region" description="Helical" evidence="2">
    <location>
        <begin position="448"/>
        <end position="470"/>
    </location>
</feature>
<keyword evidence="2" id="KW-1133">Transmembrane helix</keyword>
<sequence length="579" mass="61036">MTENALTERLSKLRQLYERQRAASRLAAHREKSLLELGHVAHAKLQAGDISDPELGRISQAVGNWDRMLQELHGAEGRASGTEAPASDSVGSDRGRKGAASLPDKLWTAARPVWKHGGFGALLSVVLLLALCLAIVTVGNRALNQGADIGRTAIAEQVQGAVGQVQEKLGETGQERLNGPLGERISGGIRDALESKLSAVTDLRSGIDFNLLKVPTTYLLVHNVESKAELNTGGGLVASELRVQSGVYAFLLVPLLAFLIGGYVAARRMRVQTAKQAAGLALVIGAVNAIVLALMTTLSGFSAEADLPGRVGSIGIDYSFSFFGALRNGFLLGALFGFAGAMLRLSSFRWARHLHGGIIPYGEPIRRAAATVAYGLGISLLYSLAVLWGTGAPSPLLVWLLPQVAFYVWGIANGNVFHMTNLLAGQGRQLEVSVFAGIQGTGTGEAAAAWNGFIAASVLIPIVLLLLAGMRMKMNSGRSSQTAAVFGLVYAGLLSVLAMLLRIGVTATGSSALFNTKSIAMTAGFTVPGVFMTSFVAAYVLVSIGLRWSFGRRSKLNSKGTSPLQELSGDRPPMQPPIQ</sequence>